<dbReference type="OrthoDB" id="2664633at2"/>
<keyword evidence="2" id="KW-0614">Plasmid</keyword>
<protein>
    <submittedName>
        <fullName evidence="2">Hemagluttinin repeat family protein</fullName>
    </submittedName>
</protein>
<feature type="compositionally biased region" description="Polar residues" evidence="1">
    <location>
        <begin position="136"/>
        <end position="151"/>
    </location>
</feature>
<accession>A0A248UPB5</accession>
<dbReference type="KEGG" id="och:CES85_3716"/>
<evidence type="ECO:0000313" key="2">
    <source>
        <dbReference type="EMBL" id="ASV88476.1"/>
    </source>
</evidence>
<dbReference type="InterPro" id="IPR025157">
    <property type="entry name" value="Hemagglutinin_rpt"/>
</dbReference>
<sequence>MADGTGNIASASIGVGFEYLKSKKNAESSIPVVTGIRVGNSVSIEAKSGDINSHGAQIVAGYDEYGLFSGGAGDISLKAGNDINLESAQATNSSSSSSKSAGASVGYSVGIGLGSATGGWTGSANGSSGKSNSDGTTQVNTHVTGSGNINIESGRDTNLKGAVVEGETITANVGRDLNIISVPDIGESSNKSSSFGVSGSLSGGTPKVTGVSPGYGTGSGETNWISEQSGLVSKGEMDVRVEGNTHLGAGKIVSESGDLTLDTGTLSHEDFSGSKKYEGFDIQANIDLTPKDAEGNKQQQPDQTSQPKNSAEGTYQLDDTRQEVRATVGPGEIIIRDKDKQAELEASGQTEDLAALNRDPDKAYEITKDKHVEIEYYLSDTSLDAVASSIGKAMEPGGFVDRYLLGKNLTQDEKNAIQNGLAAIANGGTLGG</sequence>
<dbReference type="EMBL" id="CP022605">
    <property type="protein sequence ID" value="ASV88476.1"/>
    <property type="molecule type" value="Genomic_DNA"/>
</dbReference>
<name>A0A248UPB5_9HYPH</name>
<organism evidence="2 3">
    <name type="scientific">Ochrobactrum quorumnocens</name>
    <dbReference type="NCBI Taxonomy" id="271865"/>
    <lineage>
        <taxon>Bacteria</taxon>
        <taxon>Pseudomonadati</taxon>
        <taxon>Pseudomonadota</taxon>
        <taxon>Alphaproteobacteria</taxon>
        <taxon>Hyphomicrobiales</taxon>
        <taxon>Brucellaceae</taxon>
        <taxon>Brucella/Ochrobactrum group</taxon>
        <taxon>Ochrobactrum</taxon>
    </lineage>
</organism>
<evidence type="ECO:0000313" key="3">
    <source>
        <dbReference type="Proteomes" id="UP000215256"/>
    </source>
</evidence>
<feature type="compositionally biased region" description="Low complexity" evidence="1">
    <location>
        <begin position="122"/>
        <end position="135"/>
    </location>
</feature>
<feature type="region of interest" description="Disordered" evidence="1">
    <location>
        <begin position="291"/>
        <end position="323"/>
    </location>
</feature>
<dbReference type="GO" id="GO:0003824">
    <property type="term" value="F:catalytic activity"/>
    <property type="evidence" value="ECO:0007669"/>
    <property type="project" value="UniProtKB-ARBA"/>
</dbReference>
<geneLocation type="plasmid" evidence="2 3">
    <name>unnamed1</name>
</geneLocation>
<dbReference type="RefSeq" id="WP_095448739.1">
    <property type="nucleotide sequence ID" value="NZ_CP022605.1"/>
</dbReference>
<dbReference type="Proteomes" id="UP000215256">
    <property type="component" value="Plasmid unnamed1"/>
</dbReference>
<dbReference type="AlphaFoldDB" id="A0A248UPB5"/>
<feature type="region of interest" description="Disordered" evidence="1">
    <location>
        <begin position="121"/>
        <end position="152"/>
    </location>
</feature>
<reference evidence="2 3" key="1">
    <citation type="submission" date="2017-07" db="EMBL/GenBank/DDBJ databases">
        <title>Phylogenetic study on the rhizospheric bacterium Ochrobactrum sp. A44.</title>
        <authorList>
            <person name="Krzyzanowska D.M."/>
            <person name="Ossowicki A."/>
            <person name="Rajewska M."/>
            <person name="Maciag T."/>
            <person name="Kaczynski Z."/>
            <person name="Czerwicka M."/>
            <person name="Jafra S."/>
        </authorList>
    </citation>
    <scope>NUCLEOTIDE SEQUENCE [LARGE SCALE GENOMIC DNA]</scope>
    <source>
        <strain evidence="2 3">A44</strain>
        <plasmid evidence="2 3">unnamed1</plasmid>
    </source>
</reference>
<gene>
    <name evidence="2" type="ORF">CES85_3716</name>
</gene>
<proteinExistence type="predicted"/>
<feature type="compositionally biased region" description="Polar residues" evidence="1">
    <location>
        <begin position="296"/>
        <end position="313"/>
    </location>
</feature>
<dbReference type="Pfam" id="PF13332">
    <property type="entry name" value="Fil_haemagg_2"/>
    <property type="match status" value="1"/>
</dbReference>
<evidence type="ECO:0000256" key="1">
    <source>
        <dbReference type="SAM" id="MobiDB-lite"/>
    </source>
</evidence>